<dbReference type="Gene3D" id="3.40.30.10">
    <property type="entry name" value="Glutaredoxin"/>
    <property type="match status" value="1"/>
</dbReference>
<dbReference type="InterPro" id="IPR010987">
    <property type="entry name" value="Glutathione-S-Trfase_C-like"/>
</dbReference>
<dbReference type="InterPro" id="IPR004046">
    <property type="entry name" value="GST_C"/>
</dbReference>
<evidence type="ECO:0000313" key="4">
    <source>
        <dbReference type="Proteomes" id="UP000593567"/>
    </source>
</evidence>
<dbReference type="PANTHER" id="PTHR11571">
    <property type="entry name" value="GLUTATHIONE S-TRANSFERASE"/>
    <property type="match status" value="1"/>
</dbReference>
<sequence length="425" mass="48593">MTDKILYFNLRARAEPTRIVYALAGKPLVDERTTLEKWDTLRADQPLGQLPVFTCSEGTLVMSNTIARYAAKKFGMMGDNLWEEALNDMIVEACQESFEKLSSKVLRWKVMNIDPEPENPNVVIEEAYQELLKTLDFIKKVAEKRAKAFLICDEISLADIVVFVALQHAAVVYPEVMSENEWIEEFVNKMTSDERLKKYLEEREETPLKYSSVSEDKLLYFAFRGRGEPIRIIYALAQVPLKDERVPISLDHWMNIKRDQPLGQLPVLTCSEGTLVQSKSIARYAAKKFGLAGKSIWEEALSDMIIETCDCSFGEIGAKIVPWKYLKSEPKPANHEQVLADVKEKIIQAIEFIQKGAEERGKRFIISDEISLGDVMFYSSLEVAAAVYPDLMKYNSWVEDFVLNFISDDRINKYLASRPQSQLPI</sequence>
<dbReference type="OrthoDB" id="414243at2759"/>
<dbReference type="SUPFAM" id="SSF47616">
    <property type="entry name" value="GST C-terminal domain-like"/>
    <property type="match status" value="2"/>
</dbReference>
<dbReference type="InterPro" id="IPR040079">
    <property type="entry name" value="Glutathione_S-Trfase"/>
</dbReference>
<dbReference type="InterPro" id="IPR036282">
    <property type="entry name" value="Glutathione-S-Trfase_C_sf"/>
</dbReference>
<dbReference type="InterPro" id="IPR036249">
    <property type="entry name" value="Thioredoxin-like_sf"/>
</dbReference>
<evidence type="ECO:0008006" key="5">
    <source>
        <dbReference type="Google" id="ProtNLM"/>
    </source>
</evidence>
<dbReference type="GO" id="GO:0006749">
    <property type="term" value="P:glutathione metabolic process"/>
    <property type="evidence" value="ECO:0007669"/>
    <property type="project" value="TreeGrafter"/>
</dbReference>
<organism evidence="3 4">
    <name type="scientific">Bugula neritina</name>
    <name type="common">Brown bryozoan</name>
    <name type="synonym">Sertularia neritina</name>
    <dbReference type="NCBI Taxonomy" id="10212"/>
    <lineage>
        <taxon>Eukaryota</taxon>
        <taxon>Metazoa</taxon>
        <taxon>Spiralia</taxon>
        <taxon>Lophotrochozoa</taxon>
        <taxon>Bryozoa</taxon>
        <taxon>Gymnolaemata</taxon>
        <taxon>Cheilostomatida</taxon>
        <taxon>Flustrina</taxon>
        <taxon>Buguloidea</taxon>
        <taxon>Bugulidae</taxon>
        <taxon>Bugula</taxon>
    </lineage>
</organism>
<dbReference type="InterPro" id="IPR050213">
    <property type="entry name" value="GST_superfamily"/>
</dbReference>
<dbReference type="AlphaFoldDB" id="A0A7J7IWM6"/>
<feature type="domain" description="GST N-terminal" evidence="1">
    <location>
        <begin position="214"/>
        <end position="293"/>
    </location>
</feature>
<accession>A0A7J7IWM6</accession>
<feature type="domain" description="GST C-terminal" evidence="2">
    <location>
        <begin position="295"/>
        <end position="425"/>
    </location>
</feature>
<dbReference type="Pfam" id="PF14497">
    <property type="entry name" value="GST_C_3"/>
    <property type="match status" value="2"/>
</dbReference>
<dbReference type="Proteomes" id="UP000593567">
    <property type="component" value="Unassembled WGS sequence"/>
</dbReference>
<evidence type="ECO:0000259" key="1">
    <source>
        <dbReference type="PROSITE" id="PS50404"/>
    </source>
</evidence>
<comment type="caution">
    <text evidence="3">The sequence shown here is derived from an EMBL/GenBank/DDBJ whole genome shotgun (WGS) entry which is preliminary data.</text>
</comment>
<dbReference type="PANTHER" id="PTHR11571:SF150">
    <property type="entry name" value="GLUTATHIONE S-TRANSFERASE"/>
    <property type="match status" value="1"/>
</dbReference>
<dbReference type="InterPro" id="IPR004045">
    <property type="entry name" value="Glutathione_S-Trfase_N"/>
</dbReference>
<gene>
    <name evidence="3" type="ORF">EB796_023875</name>
</gene>
<dbReference type="GO" id="GO:0004364">
    <property type="term" value="F:glutathione transferase activity"/>
    <property type="evidence" value="ECO:0007669"/>
    <property type="project" value="TreeGrafter"/>
</dbReference>
<evidence type="ECO:0000313" key="3">
    <source>
        <dbReference type="EMBL" id="KAF6017831.1"/>
    </source>
</evidence>
<protein>
    <recommendedName>
        <fullName evidence="5">HPGDS</fullName>
    </recommendedName>
</protein>
<proteinExistence type="predicted"/>
<feature type="domain" description="GST C-terminal" evidence="2">
    <location>
        <begin position="80"/>
        <end position="208"/>
    </location>
</feature>
<dbReference type="PROSITE" id="PS50405">
    <property type="entry name" value="GST_CTER"/>
    <property type="match status" value="2"/>
</dbReference>
<reference evidence="3" key="1">
    <citation type="submission" date="2020-06" db="EMBL/GenBank/DDBJ databases">
        <title>Draft genome of Bugula neritina, a colonial animal packing powerful symbionts and potential medicines.</title>
        <authorList>
            <person name="Rayko M."/>
        </authorList>
    </citation>
    <scope>NUCLEOTIDE SEQUENCE [LARGE SCALE GENOMIC DNA]</scope>
    <source>
        <strain evidence="3">Kwan_BN1</strain>
    </source>
</reference>
<keyword evidence="4" id="KW-1185">Reference proteome</keyword>
<dbReference type="Gene3D" id="1.20.1050.130">
    <property type="match status" value="1"/>
</dbReference>
<dbReference type="EMBL" id="VXIV02003358">
    <property type="protein sequence ID" value="KAF6017831.1"/>
    <property type="molecule type" value="Genomic_DNA"/>
</dbReference>
<dbReference type="Gene3D" id="1.20.1050.10">
    <property type="match status" value="1"/>
</dbReference>
<evidence type="ECO:0000259" key="2">
    <source>
        <dbReference type="PROSITE" id="PS50405"/>
    </source>
</evidence>
<feature type="domain" description="GST N-terminal" evidence="1">
    <location>
        <begin position="1"/>
        <end position="78"/>
    </location>
</feature>
<name>A0A7J7IWM6_BUGNE</name>
<dbReference type="CDD" id="cd03039">
    <property type="entry name" value="GST_N_Sigma_like"/>
    <property type="match status" value="1"/>
</dbReference>
<dbReference type="SFLD" id="SFLDS00019">
    <property type="entry name" value="Glutathione_Transferase_(cytos"/>
    <property type="match status" value="2"/>
</dbReference>
<dbReference type="SUPFAM" id="SSF52833">
    <property type="entry name" value="Thioredoxin-like"/>
    <property type="match status" value="2"/>
</dbReference>
<dbReference type="PROSITE" id="PS50404">
    <property type="entry name" value="GST_NTER"/>
    <property type="match status" value="2"/>
</dbReference>